<gene>
    <name evidence="6" type="ORF">DFH05DRAFT_1512081</name>
    <name evidence="7" type="ORF">F5890DRAFT_1518512</name>
</gene>
<comment type="catalytic activity">
    <reaction evidence="1">
        <text>2 glutathione + H2O2 = glutathione disulfide + 2 H2O</text>
        <dbReference type="Rhea" id="RHEA:16833"/>
        <dbReference type="ChEBI" id="CHEBI:15377"/>
        <dbReference type="ChEBI" id="CHEBI:16240"/>
        <dbReference type="ChEBI" id="CHEBI:57925"/>
        <dbReference type="ChEBI" id="CHEBI:58297"/>
        <dbReference type="EC" id="1.11.1.9"/>
    </reaction>
</comment>
<feature type="domain" description="Glutaredoxin" evidence="5">
    <location>
        <begin position="16"/>
        <end position="80"/>
    </location>
</feature>
<dbReference type="InterPro" id="IPR036249">
    <property type="entry name" value="Thioredoxin-like_sf"/>
</dbReference>
<dbReference type="InterPro" id="IPR017937">
    <property type="entry name" value="Thioredoxin_CS"/>
</dbReference>
<comment type="catalytic activity">
    <reaction evidence="4">
        <text>1-chloro-2,4-dinitrobenzene + glutathione = 2,4-dinitrophenyl-S-glutathione + chloride + H(+)</text>
        <dbReference type="Rhea" id="RHEA:51220"/>
        <dbReference type="ChEBI" id="CHEBI:15378"/>
        <dbReference type="ChEBI" id="CHEBI:17996"/>
        <dbReference type="ChEBI" id="CHEBI:34718"/>
        <dbReference type="ChEBI" id="CHEBI:57925"/>
        <dbReference type="ChEBI" id="CHEBI:133977"/>
        <dbReference type="EC" id="2.5.1.18"/>
    </reaction>
</comment>
<dbReference type="PROSITE" id="PS00194">
    <property type="entry name" value="THIOREDOXIN_1"/>
    <property type="match status" value="1"/>
</dbReference>
<dbReference type="GO" id="GO:0015038">
    <property type="term" value="F:glutathione disulfide oxidoreductase activity"/>
    <property type="evidence" value="ECO:0007669"/>
    <property type="project" value="TreeGrafter"/>
</dbReference>
<dbReference type="Proteomes" id="UP001142393">
    <property type="component" value="Unassembled WGS sequence"/>
</dbReference>
<dbReference type="GO" id="GO:0005737">
    <property type="term" value="C:cytoplasm"/>
    <property type="evidence" value="ECO:0007669"/>
    <property type="project" value="TreeGrafter"/>
</dbReference>
<dbReference type="PRINTS" id="PR00160">
    <property type="entry name" value="GLUTAREDOXIN"/>
</dbReference>
<sequence>MAIKELVESSIDENTVTIFSKSWCPYCKASKTLFEREFPDVPTKILELDEMDEGSEIQAYLAQKTGQRTVPNIFVNQQHIGGNDATQAAFKNGQLKTLIAV</sequence>
<dbReference type="InterPro" id="IPR002109">
    <property type="entry name" value="Glutaredoxin"/>
</dbReference>
<accession>A0AA38UT48</accession>
<dbReference type="GO" id="GO:0004364">
    <property type="term" value="F:glutathione transferase activity"/>
    <property type="evidence" value="ECO:0007669"/>
    <property type="project" value="UniProtKB-EC"/>
</dbReference>
<dbReference type="CDD" id="cd03419">
    <property type="entry name" value="GRX_GRXh_1_2_like"/>
    <property type="match status" value="1"/>
</dbReference>
<dbReference type="PROSITE" id="PS51354">
    <property type="entry name" value="GLUTAREDOXIN_2"/>
    <property type="match status" value="1"/>
</dbReference>
<protein>
    <recommendedName>
        <fullName evidence="2">glutathione peroxidase</fullName>
        <ecNumber evidence="2">1.11.1.9</ecNumber>
    </recommendedName>
</protein>
<evidence type="ECO:0000313" key="6">
    <source>
        <dbReference type="EMBL" id="KAJ3739645.1"/>
    </source>
</evidence>
<dbReference type="GO" id="GO:0005634">
    <property type="term" value="C:nucleus"/>
    <property type="evidence" value="ECO:0007669"/>
    <property type="project" value="TreeGrafter"/>
</dbReference>
<dbReference type="InterPro" id="IPR014025">
    <property type="entry name" value="Glutaredoxin_subgr"/>
</dbReference>
<reference evidence="6" key="1">
    <citation type="submission" date="2022-08" db="EMBL/GenBank/DDBJ databases">
        <authorList>
            <consortium name="DOE Joint Genome Institute"/>
            <person name="Min B."/>
            <person name="Sierra-Patev S."/>
            <person name="Naranjo-Ortiz M."/>
            <person name="Looney B."/>
            <person name="Konkel Z."/>
            <person name="Slot J.C."/>
            <person name="Sakamoto Y."/>
            <person name="Steenwyk J.L."/>
            <person name="Rokas A."/>
            <person name="Carro J."/>
            <person name="Camarero S."/>
            <person name="Ferreira P."/>
            <person name="Molpeceres G."/>
            <person name="Ruiz-duenas F.J."/>
            <person name="Serrano A."/>
            <person name="Henrissat B."/>
            <person name="Drula E."/>
            <person name="Hughes K.W."/>
            <person name="Mata J.L."/>
            <person name="Ishikawa N.K."/>
            <person name="Vargas-Isla R."/>
            <person name="Ushijima S."/>
            <person name="Smith C.A."/>
            <person name="Ahrendt S."/>
            <person name="Andreopoulos W."/>
            <person name="He G."/>
            <person name="LaButti K."/>
            <person name="Lipzen A."/>
            <person name="Ng V."/>
            <person name="Riley R."/>
            <person name="Sandor L."/>
            <person name="Barry K."/>
            <person name="Martinez A.T."/>
            <person name="Xiao Y."/>
            <person name="Gibbons J.G."/>
            <person name="Terashima K."/>
            <person name="Hibbett D.S."/>
            <person name="Grigoriev I.V."/>
        </authorList>
    </citation>
    <scope>NUCLEOTIDE SEQUENCE</scope>
    <source>
        <strain evidence="6">TFB7810</strain>
    </source>
</reference>
<dbReference type="Proteomes" id="UP001163850">
    <property type="component" value="Unassembled WGS sequence"/>
</dbReference>
<dbReference type="GO" id="GO:0004602">
    <property type="term" value="F:glutathione peroxidase activity"/>
    <property type="evidence" value="ECO:0007669"/>
    <property type="project" value="UniProtKB-EC"/>
</dbReference>
<accession>A0A9W8NRU1</accession>
<dbReference type="Gene3D" id="3.40.30.10">
    <property type="entry name" value="Glutaredoxin"/>
    <property type="match status" value="1"/>
</dbReference>
<evidence type="ECO:0000256" key="2">
    <source>
        <dbReference type="ARBA" id="ARBA00012310"/>
    </source>
</evidence>
<organism evidence="6 8">
    <name type="scientific">Lentinula detonsa</name>
    <dbReference type="NCBI Taxonomy" id="2804962"/>
    <lineage>
        <taxon>Eukaryota</taxon>
        <taxon>Fungi</taxon>
        <taxon>Dikarya</taxon>
        <taxon>Basidiomycota</taxon>
        <taxon>Agaricomycotina</taxon>
        <taxon>Agaricomycetes</taxon>
        <taxon>Agaricomycetidae</taxon>
        <taxon>Agaricales</taxon>
        <taxon>Marasmiineae</taxon>
        <taxon>Omphalotaceae</taxon>
        <taxon>Lentinula</taxon>
    </lineage>
</organism>
<dbReference type="PANTHER" id="PTHR45694">
    <property type="entry name" value="GLUTAREDOXIN 2"/>
    <property type="match status" value="1"/>
</dbReference>
<dbReference type="EC" id="1.11.1.9" evidence="2"/>
<dbReference type="InterPro" id="IPR011899">
    <property type="entry name" value="Glutaredoxin_euk/vir"/>
</dbReference>
<dbReference type="PANTHER" id="PTHR45694:SF18">
    <property type="entry name" value="GLUTAREDOXIN-1-RELATED"/>
    <property type="match status" value="1"/>
</dbReference>
<evidence type="ECO:0000256" key="4">
    <source>
        <dbReference type="ARBA" id="ARBA00035808"/>
    </source>
</evidence>
<keyword evidence="8" id="KW-1185">Reference proteome</keyword>
<reference evidence="7" key="2">
    <citation type="submission" date="2022-08" db="EMBL/GenBank/DDBJ databases">
        <authorList>
            <consortium name="DOE Joint Genome Institute"/>
            <person name="Min B."/>
            <person name="Riley R."/>
            <person name="Sierra-Patev S."/>
            <person name="Naranjo-Ortiz M."/>
            <person name="Looney B."/>
            <person name="Konkel Z."/>
            <person name="Slot J.C."/>
            <person name="Sakamoto Y."/>
            <person name="Steenwyk J.L."/>
            <person name="Rokas A."/>
            <person name="Carro J."/>
            <person name="Camarero S."/>
            <person name="Ferreira P."/>
            <person name="Molpeceres G."/>
            <person name="Ruiz-Duenas F.J."/>
            <person name="Serrano A."/>
            <person name="Henrissat B."/>
            <person name="Drula E."/>
            <person name="Hughes K.W."/>
            <person name="Mata J.L."/>
            <person name="Ishikawa N.K."/>
            <person name="Vargas-Isla R."/>
            <person name="Ushijima S."/>
            <person name="Smith C.A."/>
            <person name="Ahrendt S."/>
            <person name="Andreopoulos W."/>
            <person name="He G."/>
            <person name="Labutti K."/>
            <person name="Lipzen A."/>
            <person name="Ng V."/>
            <person name="Sandor L."/>
            <person name="Barry K."/>
            <person name="Martinez A.T."/>
            <person name="Xiao Y."/>
            <person name="Gibbons J.G."/>
            <person name="Terashima K."/>
            <person name="Hibbett D.S."/>
            <person name="Grigoriev I.V."/>
        </authorList>
    </citation>
    <scope>NUCLEOTIDE SEQUENCE</scope>
    <source>
        <strain evidence="7">TFB7829</strain>
    </source>
</reference>
<name>A0A9W8NRU1_9AGAR</name>
<evidence type="ECO:0000313" key="8">
    <source>
        <dbReference type="Proteomes" id="UP001142393"/>
    </source>
</evidence>
<dbReference type="EMBL" id="JANVFU010000017">
    <property type="protein sequence ID" value="KAJ3739645.1"/>
    <property type="molecule type" value="Genomic_DNA"/>
</dbReference>
<reference evidence="6 8" key="3">
    <citation type="journal article" date="2023" name="Proc. Natl. Acad. Sci. U.S.A.">
        <title>A global phylogenomic analysis of the shiitake genus Lentinula.</title>
        <authorList>
            <person name="Sierra-Patev S."/>
            <person name="Min B."/>
            <person name="Naranjo-Ortiz M."/>
            <person name="Looney B."/>
            <person name="Konkel Z."/>
            <person name="Slot J.C."/>
            <person name="Sakamoto Y."/>
            <person name="Steenwyk J.L."/>
            <person name="Rokas A."/>
            <person name="Carro J."/>
            <person name="Camarero S."/>
            <person name="Ferreira P."/>
            <person name="Molpeceres G."/>
            <person name="Ruiz-Duenas F.J."/>
            <person name="Serrano A."/>
            <person name="Henrissat B."/>
            <person name="Drula E."/>
            <person name="Hughes K.W."/>
            <person name="Mata J.L."/>
            <person name="Ishikawa N.K."/>
            <person name="Vargas-Isla R."/>
            <person name="Ushijima S."/>
            <person name="Smith C.A."/>
            <person name="Donoghue J."/>
            <person name="Ahrendt S."/>
            <person name="Andreopoulos W."/>
            <person name="He G."/>
            <person name="LaButti K."/>
            <person name="Lipzen A."/>
            <person name="Ng V."/>
            <person name="Riley R."/>
            <person name="Sandor L."/>
            <person name="Barry K."/>
            <person name="Martinez A.T."/>
            <person name="Xiao Y."/>
            <person name="Gibbons J.G."/>
            <person name="Terashima K."/>
            <person name="Grigoriev I.V."/>
            <person name="Hibbett D."/>
        </authorList>
    </citation>
    <scope>NUCLEOTIDE SEQUENCE [LARGE SCALE GENOMIC DNA]</scope>
    <source>
        <strain evidence="6 8">TFB7810</strain>
    </source>
</reference>
<dbReference type="NCBIfam" id="TIGR02180">
    <property type="entry name" value="GRX_euk"/>
    <property type="match status" value="1"/>
</dbReference>
<dbReference type="AlphaFoldDB" id="A0A9W8NRU1"/>
<comment type="caution">
    <text evidence="6">The sequence shown here is derived from an EMBL/GenBank/DDBJ whole genome shotgun (WGS) entry which is preliminary data.</text>
</comment>
<dbReference type="Pfam" id="PF00462">
    <property type="entry name" value="Glutaredoxin"/>
    <property type="match status" value="1"/>
</dbReference>
<proteinExistence type="predicted"/>
<evidence type="ECO:0000256" key="1">
    <source>
        <dbReference type="ARBA" id="ARBA00000217"/>
    </source>
</evidence>
<dbReference type="GO" id="GO:0034599">
    <property type="term" value="P:cellular response to oxidative stress"/>
    <property type="evidence" value="ECO:0007669"/>
    <property type="project" value="TreeGrafter"/>
</dbReference>
<dbReference type="FunFam" id="3.40.30.10:FF:000026">
    <property type="entry name" value="Glutaredoxin 2"/>
    <property type="match status" value="1"/>
</dbReference>
<evidence type="ECO:0000259" key="5">
    <source>
        <dbReference type="Pfam" id="PF00462"/>
    </source>
</evidence>
<dbReference type="SUPFAM" id="SSF52833">
    <property type="entry name" value="Thioredoxin-like"/>
    <property type="match status" value="1"/>
</dbReference>
<keyword evidence="3" id="KW-0676">Redox-active center</keyword>
<evidence type="ECO:0000256" key="3">
    <source>
        <dbReference type="ARBA" id="ARBA00023284"/>
    </source>
</evidence>
<dbReference type="EMBL" id="MU801996">
    <property type="protein sequence ID" value="KAJ3984221.1"/>
    <property type="molecule type" value="Genomic_DNA"/>
</dbReference>
<evidence type="ECO:0000313" key="7">
    <source>
        <dbReference type="EMBL" id="KAJ3984221.1"/>
    </source>
</evidence>